<evidence type="ECO:0000313" key="2">
    <source>
        <dbReference type="EMBL" id="QJA70908.1"/>
    </source>
</evidence>
<dbReference type="AlphaFoldDB" id="A0A6M3JNR5"/>
<gene>
    <name evidence="2" type="ORF">MM415A03501_0001</name>
    <name evidence="1" type="ORF">MM415B00446_0012</name>
</gene>
<sequence length="82" mass="8971">MSYELAYNLQTGKPFAVVRLGDGASIPLCEGNSDYQAFLKWNAEQKTPLDLKSTIPVVPPVPARDLAAEVTKLQARIAILEK</sequence>
<protein>
    <submittedName>
        <fullName evidence="2">Uncharacterized protein</fullName>
    </submittedName>
</protein>
<organism evidence="2">
    <name type="scientific">viral metagenome</name>
    <dbReference type="NCBI Taxonomy" id="1070528"/>
    <lineage>
        <taxon>unclassified sequences</taxon>
        <taxon>metagenomes</taxon>
        <taxon>organismal metagenomes</taxon>
    </lineage>
</organism>
<dbReference type="EMBL" id="MT141530">
    <property type="protein sequence ID" value="QJA64988.1"/>
    <property type="molecule type" value="Genomic_DNA"/>
</dbReference>
<accession>A0A6M3JNR5</accession>
<reference evidence="2" key="1">
    <citation type="submission" date="2020-03" db="EMBL/GenBank/DDBJ databases">
        <title>The deep terrestrial virosphere.</title>
        <authorList>
            <person name="Holmfeldt K."/>
            <person name="Nilsson E."/>
            <person name="Simone D."/>
            <person name="Lopez-Fernandez M."/>
            <person name="Wu X."/>
            <person name="de Brujin I."/>
            <person name="Lundin D."/>
            <person name="Andersson A."/>
            <person name="Bertilsson S."/>
            <person name="Dopson M."/>
        </authorList>
    </citation>
    <scope>NUCLEOTIDE SEQUENCE</scope>
    <source>
        <strain evidence="2">MM415A03501</strain>
        <strain evidence="1">MM415B00446</strain>
    </source>
</reference>
<evidence type="ECO:0000313" key="1">
    <source>
        <dbReference type="EMBL" id="QJA64988.1"/>
    </source>
</evidence>
<proteinExistence type="predicted"/>
<name>A0A6M3JNR5_9ZZZZ</name>
<dbReference type="EMBL" id="MT141831">
    <property type="protein sequence ID" value="QJA70908.1"/>
    <property type="molecule type" value="Genomic_DNA"/>
</dbReference>